<name>A0A2N6SCK7_9BACL</name>
<proteinExistence type="predicted"/>
<evidence type="ECO:0008006" key="3">
    <source>
        <dbReference type="Google" id="ProtNLM"/>
    </source>
</evidence>
<dbReference type="EMBL" id="PNGT01000017">
    <property type="protein sequence ID" value="PMC51627.1"/>
    <property type="molecule type" value="Genomic_DNA"/>
</dbReference>
<sequence length="112" mass="12912">MTLLKGIEVVLIDKTENGVDEFNHPIFVDREIVVKNVIVAPVKTEDVTNVVNLTGKKAEYQLGIPKGDKNTWENREVVFFGRKWRTIGIPQEGIESMIPLSWNRKIMVERYE</sequence>
<gene>
    <name evidence="1" type="ORF">CJ218_08945</name>
</gene>
<comment type="caution">
    <text evidence="1">The sequence shown here is derived from an EMBL/GenBank/DDBJ whole genome shotgun (WGS) entry which is preliminary data.</text>
</comment>
<evidence type="ECO:0000313" key="1">
    <source>
        <dbReference type="EMBL" id="PMC51627.1"/>
    </source>
</evidence>
<dbReference type="RefSeq" id="WP_102190332.1">
    <property type="nucleotide sequence ID" value="NZ_PNGT01000017.1"/>
</dbReference>
<organism evidence="1 2">
    <name type="scientific">Gemella sanguinis</name>
    <dbReference type="NCBI Taxonomy" id="84135"/>
    <lineage>
        <taxon>Bacteria</taxon>
        <taxon>Bacillati</taxon>
        <taxon>Bacillota</taxon>
        <taxon>Bacilli</taxon>
        <taxon>Bacillales</taxon>
        <taxon>Gemellaceae</taxon>
        <taxon>Gemella</taxon>
    </lineage>
</organism>
<dbReference type="Proteomes" id="UP000235670">
    <property type="component" value="Unassembled WGS sequence"/>
</dbReference>
<evidence type="ECO:0000313" key="2">
    <source>
        <dbReference type="Proteomes" id="UP000235670"/>
    </source>
</evidence>
<protein>
    <recommendedName>
        <fullName evidence="3">Phage protein</fullName>
    </recommendedName>
</protein>
<reference evidence="1 2" key="1">
    <citation type="submission" date="2017-09" db="EMBL/GenBank/DDBJ databases">
        <title>Bacterial strain isolated from the female urinary microbiota.</title>
        <authorList>
            <person name="Thomas-White K."/>
            <person name="Kumar N."/>
            <person name="Forster S."/>
            <person name="Putonti C."/>
            <person name="Lawley T."/>
            <person name="Wolfe A.J."/>
        </authorList>
    </citation>
    <scope>NUCLEOTIDE SEQUENCE [LARGE SCALE GENOMIC DNA]</scope>
    <source>
        <strain evidence="1 2">UMB0186</strain>
    </source>
</reference>
<dbReference type="OrthoDB" id="1653637at2"/>
<dbReference type="AlphaFoldDB" id="A0A2N6SCK7"/>
<accession>A0A2N6SCK7</accession>